<dbReference type="EMBL" id="AGCK01000267">
    <property type="protein sequence ID" value="EHM41697.1"/>
    <property type="molecule type" value="Genomic_DNA"/>
</dbReference>
<dbReference type="HOGENOM" id="CLU_3209297_0_0_9"/>
<accession>G9YUS1</accession>
<evidence type="ECO:0000313" key="2">
    <source>
        <dbReference type="EMBL" id="EHM41697.1"/>
    </source>
</evidence>
<reference evidence="2 3" key="1">
    <citation type="submission" date="2011-08" db="EMBL/GenBank/DDBJ databases">
        <authorList>
            <person name="Weinstock G."/>
            <person name="Sodergren E."/>
            <person name="Clifton S."/>
            <person name="Fulton L."/>
            <person name="Fulton B."/>
            <person name="Courtney L."/>
            <person name="Fronick C."/>
            <person name="Harrison M."/>
            <person name="Strong C."/>
            <person name="Farmer C."/>
            <person name="Delahaunty K."/>
            <person name="Markovic C."/>
            <person name="Hall O."/>
            <person name="Minx P."/>
            <person name="Tomlinson C."/>
            <person name="Mitreva M."/>
            <person name="Hou S."/>
            <person name="Chen J."/>
            <person name="Wollam A."/>
            <person name="Pepin K.H."/>
            <person name="Johnson M."/>
            <person name="Bhonagiri V."/>
            <person name="Zhang X."/>
            <person name="Suruliraj S."/>
            <person name="Warren W."/>
            <person name="Chinwalla A."/>
            <person name="Mardis E.R."/>
            <person name="Wilson R.K."/>
        </authorList>
    </citation>
    <scope>NUCLEOTIDE SEQUENCE [LARGE SCALE GENOMIC DNA]</scope>
    <source>
        <strain evidence="2 3">ATCC 29863</strain>
    </source>
</reference>
<dbReference type="Proteomes" id="UP000004459">
    <property type="component" value="Unassembled WGS sequence"/>
</dbReference>
<protein>
    <submittedName>
        <fullName evidence="2">Uncharacterized protein</fullName>
    </submittedName>
</protein>
<evidence type="ECO:0000313" key="3">
    <source>
        <dbReference type="Proteomes" id="UP000004459"/>
    </source>
</evidence>
<feature type="non-terminal residue" evidence="2">
    <location>
        <position position="45"/>
    </location>
</feature>
<dbReference type="AlphaFoldDB" id="G9YUS1"/>
<proteinExistence type="predicted"/>
<feature type="compositionally biased region" description="Basic and acidic residues" evidence="1">
    <location>
        <begin position="9"/>
        <end position="21"/>
    </location>
</feature>
<feature type="region of interest" description="Disordered" evidence="1">
    <location>
        <begin position="1"/>
        <end position="25"/>
    </location>
</feature>
<organism evidence="2 3">
    <name type="scientific">Flavonifractor plautii ATCC 29863</name>
    <dbReference type="NCBI Taxonomy" id="411475"/>
    <lineage>
        <taxon>Bacteria</taxon>
        <taxon>Bacillati</taxon>
        <taxon>Bacillota</taxon>
        <taxon>Clostridia</taxon>
        <taxon>Eubacteriales</taxon>
        <taxon>Oscillospiraceae</taxon>
        <taxon>Flavonifractor</taxon>
    </lineage>
</organism>
<name>G9YUS1_FLAPL</name>
<evidence type="ECO:0000256" key="1">
    <source>
        <dbReference type="SAM" id="MobiDB-lite"/>
    </source>
</evidence>
<gene>
    <name evidence="2" type="ORF">HMPREF0372_03285</name>
</gene>
<comment type="caution">
    <text evidence="2">The sequence shown here is derived from an EMBL/GenBank/DDBJ whole genome shotgun (WGS) entry which is preliminary data.</text>
</comment>
<sequence length="45" mass="5246">MGGHRNPTLRREQNGLKKDFGRASPLAEWRGRQPCRPARCRPERC</sequence>